<evidence type="ECO:0000256" key="1">
    <source>
        <dbReference type="ARBA" id="ARBA00004429"/>
    </source>
</evidence>
<dbReference type="PANTHER" id="PTHR33362:SF2">
    <property type="entry name" value="TRAP TRANSPORTER LARGE PERMEASE PROTEIN"/>
    <property type="match status" value="1"/>
</dbReference>
<evidence type="ECO:0000256" key="6">
    <source>
        <dbReference type="ARBA" id="ARBA00023136"/>
    </source>
</evidence>
<dbReference type="NCBIfam" id="TIGR00786">
    <property type="entry name" value="dctM"/>
    <property type="match status" value="1"/>
</dbReference>
<evidence type="ECO:0000313" key="10">
    <source>
        <dbReference type="Proteomes" id="UP000006833"/>
    </source>
</evidence>
<keyword evidence="5 7" id="KW-1133">Transmembrane helix</keyword>
<dbReference type="eggNOG" id="COG1593">
    <property type="taxonomic scope" value="Bacteria"/>
</dbReference>
<feature type="transmembrane region" description="Helical" evidence="7">
    <location>
        <begin position="361"/>
        <end position="388"/>
    </location>
</feature>
<evidence type="ECO:0000256" key="7">
    <source>
        <dbReference type="RuleBase" id="RU369079"/>
    </source>
</evidence>
<dbReference type="RefSeq" id="WP_012187470.1">
    <property type="nucleotide sequence ID" value="NC_009959.1"/>
</dbReference>
<gene>
    <name evidence="9" type="primary">dctM1</name>
    <name evidence="9" type="ordered locus">Dshi_4193</name>
</gene>
<dbReference type="GO" id="GO:0022857">
    <property type="term" value="F:transmembrane transporter activity"/>
    <property type="evidence" value="ECO:0007669"/>
    <property type="project" value="UniProtKB-UniRule"/>
</dbReference>
<feature type="transmembrane region" description="Helical" evidence="7">
    <location>
        <begin position="400"/>
        <end position="423"/>
    </location>
</feature>
<keyword evidence="4 7" id="KW-0812">Transmembrane</keyword>
<keyword evidence="6 7" id="KW-0472">Membrane</keyword>
<comment type="similarity">
    <text evidence="7">Belongs to the TRAP transporter large permease family.</text>
</comment>
<dbReference type="EMBL" id="CP000835">
    <property type="protein sequence ID" value="ABV95903.1"/>
    <property type="molecule type" value="Genomic_DNA"/>
</dbReference>
<feature type="transmembrane region" description="Helical" evidence="7">
    <location>
        <begin position="173"/>
        <end position="196"/>
    </location>
</feature>
<geneLocation type="plasmid" evidence="9 10">
    <name>pDSHI05</name>
</geneLocation>
<proteinExistence type="inferred from homology"/>
<dbReference type="PANTHER" id="PTHR33362">
    <property type="entry name" value="SIALIC ACID TRAP TRANSPORTER PERMEASE PROTEIN SIAT-RELATED"/>
    <property type="match status" value="1"/>
</dbReference>
<organism evidence="9 10">
    <name type="scientific">Dinoroseobacter shibae (strain DSM 16493 / NCIMB 14021 / DFL 12)</name>
    <dbReference type="NCBI Taxonomy" id="398580"/>
    <lineage>
        <taxon>Bacteria</taxon>
        <taxon>Pseudomonadati</taxon>
        <taxon>Pseudomonadota</taxon>
        <taxon>Alphaproteobacteria</taxon>
        <taxon>Rhodobacterales</taxon>
        <taxon>Roseobacteraceae</taxon>
        <taxon>Dinoroseobacter</taxon>
    </lineage>
</organism>
<dbReference type="KEGG" id="dsh:Dshi_4193"/>
<dbReference type="AlphaFoldDB" id="A8LUI6"/>
<evidence type="ECO:0000256" key="5">
    <source>
        <dbReference type="ARBA" id="ARBA00022989"/>
    </source>
</evidence>
<name>A8LUI6_DINSH</name>
<feature type="transmembrane region" description="Helical" evidence="7">
    <location>
        <begin position="6"/>
        <end position="34"/>
    </location>
</feature>
<dbReference type="GO" id="GO:0005886">
    <property type="term" value="C:plasma membrane"/>
    <property type="evidence" value="ECO:0007669"/>
    <property type="project" value="UniProtKB-SubCell"/>
</dbReference>
<comment type="subunit">
    <text evidence="7">The complex comprises the extracytoplasmic solute receptor protein and the two transmembrane proteins.</text>
</comment>
<dbReference type="InterPro" id="IPR010656">
    <property type="entry name" value="DctM"/>
</dbReference>
<keyword evidence="7" id="KW-0813">Transport</keyword>
<evidence type="ECO:0000259" key="8">
    <source>
        <dbReference type="Pfam" id="PF06808"/>
    </source>
</evidence>
<reference evidence="10" key="1">
    <citation type="journal article" date="2010" name="ISME J.">
        <title>The complete genome sequence of the algal symbiont Dinoroseobacter shibae: a hitchhiker's guide to life in the sea.</title>
        <authorList>
            <person name="Wagner-Dobler I."/>
            <person name="Ballhausen B."/>
            <person name="Berger M."/>
            <person name="Brinkhoff T."/>
            <person name="Buchholz I."/>
            <person name="Bunk B."/>
            <person name="Cypionka H."/>
            <person name="Daniel R."/>
            <person name="Drepper T."/>
            <person name="Gerdts G."/>
            <person name="Hahnke S."/>
            <person name="Han C."/>
            <person name="Jahn D."/>
            <person name="Kalhoefer D."/>
            <person name="Kiss H."/>
            <person name="Klenk H.P."/>
            <person name="Kyrpides N."/>
            <person name="Liebl W."/>
            <person name="Liesegang H."/>
            <person name="Meincke L."/>
            <person name="Pati A."/>
            <person name="Petersen J."/>
            <person name="Piekarski T."/>
            <person name="Pommerenke C."/>
            <person name="Pradella S."/>
            <person name="Pukall R."/>
            <person name="Rabus R."/>
            <person name="Stackebrandt E."/>
            <person name="Thole S."/>
            <person name="Thompson L."/>
            <person name="Tielen P."/>
            <person name="Tomasch J."/>
            <person name="von Jan M."/>
            <person name="Wanphrut N."/>
            <person name="Wichels A."/>
            <person name="Zech H."/>
            <person name="Simon M."/>
        </authorList>
    </citation>
    <scope>NUCLEOTIDE SEQUENCE [LARGE SCALE GENOMIC DNA]</scope>
    <source>
        <strain evidence="10">DSM 16493 / NCIMB 14021 / DFL 12</strain>
        <plasmid evidence="10">Plasmid pDSHI05</plasmid>
    </source>
</reference>
<dbReference type="PIRSF" id="PIRSF006066">
    <property type="entry name" value="HI0050"/>
    <property type="match status" value="1"/>
</dbReference>
<evidence type="ECO:0000256" key="3">
    <source>
        <dbReference type="ARBA" id="ARBA00022519"/>
    </source>
</evidence>
<evidence type="ECO:0000256" key="4">
    <source>
        <dbReference type="ARBA" id="ARBA00022692"/>
    </source>
</evidence>
<keyword evidence="3 7" id="KW-0997">Cell inner membrane</keyword>
<feature type="transmembrane region" description="Helical" evidence="7">
    <location>
        <begin position="217"/>
        <end position="238"/>
    </location>
</feature>
<feature type="transmembrane region" description="Helical" evidence="7">
    <location>
        <begin position="244"/>
        <end position="262"/>
    </location>
</feature>
<dbReference type="InterPro" id="IPR004681">
    <property type="entry name" value="TRAP_DctM"/>
</dbReference>
<comment type="caution">
    <text evidence="7">Lacks conserved residue(s) required for the propagation of feature annotation.</text>
</comment>
<dbReference type="Pfam" id="PF06808">
    <property type="entry name" value="DctM"/>
    <property type="match status" value="1"/>
</dbReference>
<evidence type="ECO:0000256" key="2">
    <source>
        <dbReference type="ARBA" id="ARBA00022475"/>
    </source>
</evidence>
<dbReference type="Proteomes" id="UP000006833">
    <property type="component" value="Plasmid pDSHI05"/>
</dbReference>
<accession>A8LUI6</accession>
<protein>
    <recommendedName>
        <fullName evidence="7">TRAP transporter large permease protein</fullName>
    </recommendedName>
</protein>
<feature type="domain" description="TRAP C4-dicarboxylate transport system permease DctM subunit" evidence="8">
    <location>
        <begin position="12"/>
        <end position="419"/>
    </location>
</feature>
<feature type="transmembrane region" description="Helical" evidence="7">
    <location>
        <begin position="95"/>
        <end position="113"/>
    </location>
</feature>
<keyword evidence="9" id="KW-0614">Plasmid</keyword>
<dbReference type="HOGENOM" id="CLU_019824_4_1_5"/>
<feature type="transmembrane region" description="Helical" evidence="7">
    <location>
        <begin position="54"/>
        <end position="75"/>
    </location>
</feature>
<comment type="function">
    <text evidence="7">Part of the tripartite ATP-independent periplasmic (TRAP) transport system.</text>
</comment>
<evidence type="ECO:0000313" key="9">
    <source>
        <dbReference type="EMBL" id="ABV95903.1"/>
    </source>
</evidence>
<sequence>MTPLLGAGLSIVLLCGLLVFRIPMIVAIMSVVFFSNFMSGAWMLTLPQTMMSGISRFVLIALPLFVLAGGIMNAGGISGRLFEFARALVGSLRGGLAHVNVVTSMFFGGMIGSSTADLAGTGSIVIPEMRKNGYPADFSAALTASSAGIGPMIPPSSPMILYSAMTGVSLGALFLAGLIPGLLLGFLLMLIVAWLAKRNRWEAYAAFSLSEVVRTGRRAILSFGMPLIIVGGLVVGIFTPSEAGAFAVVYALVLATVVHRMLDFRGLYRVLANAVQLSGELLIIVGLSFALGSALTNARVPEFLVEFIDFATVIDSMYFRLLVLLALAILAGMILDPLIPVLMPIILPTLIFYEVDLVHFGVLMVIAVVIGQVTPPLAIALIIAGKIADIDQIRVMKANMPFFLGIVAFLLFAIAVPGLATWLPDLMRN</sequence>
<comment type="subcellular location">
    <subcellularLocation>
        <location evidence="1 7">Cell inner membrane</location>
        <topology evidence="1 7">Multi-pass membrane protein</topology>
    </subcellularLocation>
</comment>
<keyword evidence="10" id="KW-1185">Reference proteome</keyword>
<keyword evidence="2" id="KW-1003">Cell membrane</keyword>